<dbReference type="EMBL" id="HACG01031204">
    <property type="protein sequence ID" value="CEK78069.1"/>
    <property type="molecule type" value="Transcribed_RNA"/>
</dbReference>
<protein>
    <submittedName>
        <fullName evidence="1">Uncharacterized protein</fullName>
    </submittedName>
</protein>
<gene>
    <name evidence="1" type="primary">ORF108153</name>
</gene>
<dbReference type="AlphaFoldDB" id="A0A0B7AAQ8"/>
<reference evidence="1" key="1">
    <citation type="submission" date="2014-12" db="EMBL/GenBank/DDBJ databases">
        <title>Insight into the proteome of Arion vulgaris.</title>
        <authorList>
            <person name="Aradska J."/>
            <person name="Bulat T."/>
            <person name="Smidak R."/>
            <person name="Sarate P."/>
            <person name="Gangsoo J."/>
            <person name="Sialana F."/>
            <person name="Bilban M."/>
            <person name="Lubec G."/>
        </authorList>
    </citation>
    <scope>NUCLEOTIDE SEQUENCE</scope>
    <source>
        <tissue evidence="1">Skin</tissue>
    </source>
</reference>
<organism evidence="1">
    <name type="scientific">Arion vulgaris</name>
    <dbReference type="NCBI Taxonomy" id="1028688"/>
    <lineage>
        <taxon>Eukaryota</taxon>
        <taxon>Metazoa</taxon>
        <taxon>Spiralia</taxon>
        <taxon>Lophotrochozoa</taxon>
        <taxon>Mollusca</taxon>
        <taxon>Gastropoda</taxon>
        <taxon>Heterobranchia</taxon>
        <taxon>Euthyneura</taxon>
        <taxon>Panpulmonata</taxon>
        <taxon>Eupulmonata</taxon>
        <taxon>Stylommatophora</taxon>
        <taxon>Helicina</taxon>
        <taxon>Arionoidea</taxon>
        <taxon>Arionidae</taxon>
        <taxon>Arion</taxon>
    </lineage>
</organism>
<evidence type="ECO:0000313" key="1">
    <source>
        <dbReference type="EMBL" id="CEK78069.1"/>
    </source>
</evidence>
<name>A0A0B7AAQ8_9EUPU</name>
<accession>A0A0B7AAQ8</accession>
<proteinExistence type="predicted"/>
<sequence>MAKWLTRLPVVLKIVGLNADRVTLCKTKQQLTKTCRYKYIVSRIKRRRIYFTAPGLTPYGSVPLRRNCKAPAESITQGTNSPATILGVWKNMHS</sequence>